<dbReference type="EMBL" id="JAGEOJ010000004">
    <property type="protein sequence ID" value="MBO2447711.1"/>
    <property type="molecule type" value="Genomic_DNA"/>
</dbReference>
<gene>
    <name evidence="2" type="ORF">J4573_11475</name>
</gene>
<feature type="compositionally biased region" description="Acidic residues" evidence="1">
    <location>
        <begin position="112"/>
        <end position="130"/>
    </location>
</feature>
<evidence type="ECO:0000313" key="2">
    <source>
        <dbReference type="EMBL" id="MBO2447711.1"/>
    </source>
</evidence>
<dbReference type="Pfam" id="PF04237">
    <property type="entry name" value="YjbR"/>
    <property type="match status" value="1"/>
</dbReference>
<dbReference type="InterPro" id="IPR058532">
    <property type="entry name" value="YjbR/MT2646/Rv2570-like"/>
</dbReference>
<comment type="caution">
    <text evidence="2">The sequence shown here is derived from an EMBL/GenBank/DDBJ whole genome shotgun (WGS) entry which is preliminary data.</text>
</comment>
<dbReference type="AlphaFoldDB" id="A0A939T1J0"/>
<sequence length="130" mass="13825">MTTLAQLRKTAFRLPEVEEGTHFGMVAFSVRGKGFASISKDGQVQVQLPVDEMKAALAAHPSGEELARNGKPIGFRVPLDDIDGKDLNALVRASWLHRAPRQLAETLVSAEAGDDSDGSDGSDGDLPDSP</sequence>
<accession>A0A939T1J0</accession>
<proteinExistence type="predicted"/>
<name>A0A939T1J0_9ACTN</name>
<dbReference type="RefSeq" id="WP_208255345.1">
    <property type="nucleotide sequence ID" value="NZ_JAGEOJ010000004.1"/>
</dbReference>
<keyword evidence="3" id="KW-1185">Reference proteome</keyword>
<evidence type="ECO:0000256" key="1">
    <source>
        <dbReference type="SAM" id="MobiDB-lite"/>
    </source>
</evidence>
<organism evidence="2 3">
    <name type="scientific">Actinomadura barringtoniae</name>
    <dbReference type="NCBI Taxonomy" id="1427535"/>
    <lineage>
        <taxon>Bacteria</taxon>
        <taxon>Bacillati</taxon>
        <taxon>Actinomycetota</taxon>
        <taxon>Actinomycetes</taxon>
        <taxon>Streptosporangiales</taxon>
        <taxon>Thermomonosporaceae</taxon>
        <taxon>Actinomadura</taxon>
    </lineage>
</organism>
<protein>
    <submittedName>
        <fullName evidence="2">MmcQ/YjbR family DNA-binding protein</fullName>
    </submittedName>
</protein>
<feature type="region of interest" description="Disordered" evidence="1">
    <location>
        <begin position="106"/>
        <end position="130"/>
    </location>
</feature>
<dbReference type="GO" id="GO:0003677">
    <property type="term" value="F:DNA binding"/>
    <property type="evidence" value="ECO:0007669"/>
    <property type="project" value="UniProtKB-KW"/>
</dbReference>
<reference evidence="2" key="1">
    <citation type="submission" date="2021-03" db="EMBL/GenBank/DDBJ databases">
        <authorList>
            <person name="Kanchanasin P."/>
            <person name="Saeng-In P."/>
            <person name="Phongsopitanun W."/>
            <person name="Yuki M."/>
            <person name="Kudo T."/>
            <person name="Ohkuma M."/>
            <person name="Tanasupawat S."/>
        </authorList>
    </citation>
    <scope>NUCLEOTIDE SEQUENCE</scope>
    <source>
        <strain evidence="2">GKU 128</strain>
    </source>
</reference>
<evidence type="ECO:0000313" key="3">
    <source>
        <dbReference type="Proteomes" id="UP000669179"/>
    </source>
</evidence>
<dbReference type="Proteomes" id="UP000669179">
    <property type="component" value="Unassembled WGS sequence"/>
</dbReference>
<keyword evidence="2" id="KW-0238">DNA-binding</keyword>